<dbReference type="OrthoDB" id="416454at2759"/>
<evidence type="ECO:0000256" key="1">
    <source>
        <dbReference type="SAM" id="MobiDB-lite"/>
    </source>
</evidence>
<organism evidence="2 3">
    <name type="scientific">Limosa lapponica baueri</name>
    <dbReference type="NCBI Taxonomy" id="1758121"/>
    <lineage>
        <taxon>Eukaryota</taxon>
        <taxon>Metazoa</taxon>
        <taxon>Chordata</taxon>
        <taxon>Craniata</taxon>
        <taxon>Vertebrata</taxon>
        <taxon>Euteleostomi</taxon>
        <taxon>Archelosauria</taxon>
        <taxon>Archosauria</taxon>
        <taxon>Dinosauria</taxon>
        <taxon>Saurischia</taxon>
        <taxon>Theropoda</taxon>
        <taxon>Coelurosauria</taxon>
        <taxon>Aves</taxon>
        <taxon>Neognathae</taxon>
        <taxon>Neoaves</taxon>
        <taxon>Charadriiformes</taxon>
        <taxon>Scolopacidae</taxon>
        <taxon>Limosa</taxon>
    </lineage>
</organism>
<accession>A0A2I0UJ84</accession>
<reference evidence="3" key="1">
    <citation type="submission" date="2017-11" db="EMBL/GenBank/DDBJ databases">
        <authorList>
            <person name="Lima N.C."/>
            <person name="Parody-Merino A.M."/>
            <person name="Battley P.F."/>
            <person name="Fidler A.E."/>
            <person name="Prosdocimi F."/>
        </authorList>
    </citation>
    <scope>NUCLEOTIDE SEQUENCE [LARGE SCALE GENOMIC DNA]</scope>
</reference>
<dbReference type="AlphaFoldDB" id="A0A2I0UJ84"/>
<keyword evidence="3" id="KW-1185">Reference proteome</keyword>
<evidence type="ECO:0008006" key="4">
    <source>
        <dbReference type="Google" id="ProtNLM"/>
    </source>
</evidence>
<gene>
    <name evidence="2" type="ORF">llap_3611</name>
</gene>
<evidence type="ECO:0000313" key="2">
    <source>
        <dbReference type="EMBL" id="PKU46114.1"/>
    </source>
</evidence>
<reference evidence="3" key="2">
    <citation type="submission" date="2017-12" db="EMBL/GenBank/DDBJ databases">
        <title>Genome sequence of the Bar-tailed Godwit (Limosa lapponica baueri).</title>
        <authorList>
            <person name="Lima N.C.B."/>
            <person name="Parody-Merino A.M."/>
            <person name="Battley P.F."/>
            <person name="Fidler A.E."/>
            <person name="Prosdocimi F."/>
        </authorList>
    </citation>
    <scope>NUCLEOTIDE SEQUENCE [LARGE SCALE GENOMIC DNA]</scope>
</reference>
<feature type="region of interest" description="Disordered" evidence="1">
    <location>
        <begin position="69"/>
        <end position="96"/>
    </location>
</feature>
<dbReference type="Proteomes" id="UP000233556">
    <property type="component" value="Unassembled WGS sequence"/>
</dbReference>
<dbReference type="EMBL" id="KZ505728">
    <property type="protein sequence ID" value="PKU46114.1"/>
    <property type="molecule type" value="Genomic_DNA"/>
</dbReference>
<proteinExistence type="predicted"/>
<evidence type="ECO:0000313" key="3">
    <source>
        <dbReference type="Proteomes" id="UP000233556"/>
    </source>
</evidence>
<protein>
    <recommendedName>
        <fullName evidence="4">Rna-directed dna polymerase from mobile element jockey-like</fullName>
    </recommendedName>
</protein>
<sequence>MRDVPQGLVVGPVLFNIFVGDMDSGIECTLSKFADNIKLCGVVDTLGGQGYHPEGPGQAQEVGQCKPHEVQPSQVQGPAPGMWQSQAQIQVGRKMD</sequence>
<name>A0A2I0UJ84_LIMLA</name>